<dbReference type="STRING" id="119000.SAMN05661010_00718"/>
<name>A0A1G9GHG8_9GAMM</name>
<proteinExistence type="predicted"/>
<dbReference type="OrthoDB" id="9800421at2"/>
<sequence>MHNDVPNASQSGAQILRKSGRVEANPWHLSLDGDALPNQRPAIVPLALWQASPRSDRLAPLLDSDVELSQELARELRAAPLVAIRFPVFTDGRGYTLARLLRERYALDGEIRAVGDVLIDQLFYMARCGFDAFDLRDDQLIENAIKALDTFSLSYQSVVDIPEPLFTRRLRESAAKRREVDSVPSC</sequence>
<evidence type="ECO:0000313" key="2">
    <source>
        <dbReference type="Proteomes" id="UP000198654"/>
    </source>
</evidence>
<organism evidence="1 2">
    <name type="scientific">Modicisalibacter muralis</name>
    <dbReference type="NCBI Taxonomy" id="119000"/>
    <lineage>
        <taxon>Bacteria</taxon>
        <taxon>Pseudomonadati</taxon>
        <taxon>Pseudomonadota</taxon>
        <taxon>Gammaproteobacteria</taxon>
        <taxon>Oceanospirillales</taxon>
        <taxon>Halomonadaceae</taxon>
        <taxon>Modicisalibacter</taxon>
    </lineage>
</organism>
<dbReference type="EMBL" id="FNGI01000001">
    <property type="protein sequence ID" value="SDL00042.1"/>
    <property type="molecule type" value="Genomic_DNA"/>
</dbReference>
<dbReference type="Proteomes" id="UP000198654">
    <property type="component" value="Unassembled WGS sequence"/>
</dbReference>
<dbReference type="AlphaFoldDB" id="A0A1G9GHG8"/>
<dbReference type="PIRSF" id="PIRSF030820">
    <property type="entry name" value="UCP030820"/>
    <property type="match status" value="1"/>
</dbReference>
<dbReference type="RefSeq" id="WP_089725532.1">
    <property type="nucleotide sequence ID" value="NZ_FNGI01000001.1"/>
</dbReference>
<accession>A0A1G9GHG8</accession>
<evidence type="ECO:0000313" key="1">
    <source>
        <dbReference type="EMBL" id="SDL00042.1"/>
    </source>
</evidence>
<gene>
    <name evidence="1" type="ORF">SAMN05661010_00718</name>
</gene>
<keyword evidence="2" id="KW-1185">Reference proteome</keyword>
<reference evidence="1 2" key="1">
    <citation type="submission" date="2016-10" db="EMBL/GenBank/DDBJ databases">
        <authorList>
            <person name="de Groot N.N."/>
        </authorList>
    </citation>
    <scope>NUCLEOTIDE SEQUENCE [LARGE SCALE GENOMIC DNA]</scope>
    <source>
        <strain evidence="1 2">DSM 14789</strain>
    </source>
</reference>
<protein>
    <submittedName>
        <fullName evidence="1">Uncharacterized conserved protein, DUF934 family</fullName>
    </submittedName>
</protein>
<dbReference type="InterPro" id="IPR008318">
    <property type="entry name" value="UCP030820"/>
</dbReference>
<dbReference type="Pfam" id="PF06073">
    <property type="entry name" value="DUF934"/>
    <property type="match status" value="1"/>
</dbReference>